<dbReference type="Gene3D" id="3.40.50.300">
    <property type="entry name" value="P-loop containing nucleotide triphosphate hydrolases"/>
    <property type="match status" value="1"/>
</dbReference>
<dbReference type="RefSeq" id="WP_014019635.1">
    <property type="nucleotide sequence ID" value="NC_015914.1"/>
</dbReference>
<evidence type="ECO:0000259" key="1">
    <source>
        <dbReference type="Pfam" id="PF13521"/>
    </source>
</evidence>
<keyword evidence="2" id="KW-0808">Transferase</keyword>
<dbReference type="OrthoDB" id="9151999at2"/>
<dbReference type="SUPFAM" id="SSF52540">
    <property type="entry name" value="P-loop containing nucleoside triphosphate hydrolases"/>
    <property type="match status" value="1"/>
</dbReference>
<keyword evidence="2" id="KW-0418">Kinase</keyword>
<dbReference type="PANTHER" id="PTHR37512">
    <property type="entry name" value="TRIFUNCTIONAL NAD BIOSYNTHESIS/REGULATOR PROTEIN NADR"/>
    <property type="match status" value="1"/>
</dbReference>
<dbReference type="InterPro" id="IPR027417">
    <property type="entry name" value="P-loop_NTPase"/>
</dbReference>
<name>G0J4W0_CYCMS</name>
<dbReference type="eggNOG" id="COG3172">
    <property type="taxonomic scope" value="Bacteria"/>
</dbReference>
<dbReference type="STRING" id="880070.Cycma_1584"/>
<protein>
    <submittedName>
        <fullName evidence="2">NAD metabolism ATPase/kinase-like protein</fullName>
    </submittedName>
</protein>
<reference evidence="3" key="1">
    <citation type="submission" date="2011-07" db="EMBL/GenBank/DDBJ databases">
        <title>The complete genome of Cyclobacterium marinum DSM 745.</title>
        <authorList>
            <person name="Lucas S."/>
            <person name="Han J."/>
            <person name="Lapidus A."/>
            <person name="Bruce D."/>
            <person name="Goodwin L."/>
            <person name="Pitluck S."/>
            <person name="Peters L."/>
            <person name="Kyrpides N."/>
            <person name="Mavromatis K."/>
            <person name="Ivanova N."/>
            <person name="Ovchinnikova G."/>
            <person name="Chertkov O."/>
            <person name="Detter J.C."/>
            <person name="Tapia R."/>
            <person name="Han C."/>
            <person name="Land M."/>
            <person name="Hauser L."/>
            <person name="Markowitz V."/>
            <person name="Cheng J.-F."/>
            <person name="Hugenholtz P."/>
            <person name="Woyke T."/>
            <person name="Wu D."/>
            <person name="Tindall B."/>
            <person name="Schuetze A."/>
            <person name="Brambilla E."/>
            <person name="Klenk H.-P."/>
            <person name="Eisen J.A."/>
        </authorList>
    </citation>
    <scope>NUCLEOTIDE SEQUENCE [LARGE SCALE GENOMIC DNA]</scope>
    <source>
        <strain evidence="3">ATCC 25205 / DSM 745 / LMG 13164 / NCIMB 1802</strain>
    </source>
</reference>
<dbReference type="AlphaFoldDB" id="G0J4W0"/>
<feature type="domain" description="NadR/Ttd14 AAA" evidence="1">
    <location>
        <begin position="3"/>
        <end position="159"/>
    </location>
</feature>
<evidence type="ECO:0000313" key="2">
    <source>
        <dbReference type="EMBL" id="AEL25340.1"/>
    </source>
</evidence>
<organism evidence="2 3">
    <name type="scientific">Cyclobacterium marinum (strain ATCC 25205 / DSM 745 / LMG 13164 / NCIMB 1802)</name>
    <name type="common">Flectobacillus marinus</name>
    <dbReference type="NCBI Taxonomy" id="880070"/>
    <lineage>
        <taxon>Bacteria</taxon>
        <taxon>Pseudomonadati</taxon>
        <taxon>Bacteroidota</taxon>
        <taxon>Cytophagia</taxon>
        <taxon>Cytophagales</taxon>
        <taxon>Cyclobacteriaceae</taxon>
        <taxon>Cyclobacterium</taxon>
    </lineage>
</organism>
<keyword evidence="3" id="KW-1185">Reference proteome</keyword>
<evidence type="ECO:0000313" key="3">
    <source>
        <dbReference type="Proteomes" id="UP000001635"/>
    </source>
</evidence>
<dbReference type="Pfam" id="PF13521">
    <property type="entry name" value="AAA_28"/>
    <property type="match status" value="1"/>
</dbReference>
<dbReference type="KEGG" id="cmr:Cycma_1584"/>
<proteinExistence type="predicted"/>
<dbReference type="EMBL" id="CP002955">
    <property type="protein sequence ID" value="AEL25340.1"/>
    <property type="molecule type" value="Genomic_DNA"/>
</dbReference>
<dbReference type="InterPro" id="IPR052735">
    <property type="entry name" value="NAD_biosynth-regulator"/>
</dbReference>
<dbReference type="PANTHER" id="PTHR37512:SF1">
    <property type="entry name" value="NADR_TTD14 AAA DOMAIN-CONTAINING PROTEIN"/>
    <property type="match status" value="1"/>
</dbReference>
<dbReference type="Proteomes" id="UP000001635">
    <property type="component" value="Chromosome"/>
</dbReference>
<dbReference type="GO" id="GO:0016301">
    <property type="term" value="F:kinase activity"/>
    <property type="evidence" value="ECO:0007669"/>
    <property type="project" value="UniProtKB-KW"/>
</dbReference>
<sequence>MHKIVIIGPESTGKSTLSQQLAHHYNEPWVREYAREYIDHLDRPYTYADLLAIAKGQVKLEEDQAEKAGSKLFCDTDLRVIKVWSEYKFNQTHDWIKEQIERREYALYLLTAIDIPWMEDPQREHADPAMRAYFMQVYENEVRTSGLPWKTIRGGEEARLKAAIDFIEKSLDQ</sequence>
<gene>
    <name evidence="2" type="ordered locus">Cycma_1584</name>
</gene>
<accession>G0J4W0</accession>
<dbReference type="InterPro" id="IPR038727">
    <property type="entry name" value="NadR/Ttd14_AAA_dom"/>
</dbReference>
<dbReference type="HOGENOM" id="CLU_052648_3_0_10"/>